<sequence length="1430" mass="164277">MSNHLVEDLVNEFYSVKQNPIVKRLVEQFYQVFEDDVIDNDVNSENINDAVDDVQQTSEPDENESLLDKIVNGEDKEINNLLRTNTPIIYAFITEHVPDMIKIGFTDQGALTRLKQWQSYYPDAKMLGYWTSMEFNSANKRVFFKDFPVHKRTVAKGYKQITDDEKENFRNLAINDNLKDAHISREFFHKYKDINADEAEELSEQIIEDIVKELKNDIKNDKTIDIDLYELLDNGTTRKADRKMPPPMNYELTDLQKKCIENGVNAIKAGKQDLLMACVMRFGKTTSAYHIIKEAGIKYAAVTSAKADTRQSWRNDINHVNLYKDFAFVEFDGKFNYIVSQYDKTQDAVITASYQDPDTIQHLRDAGKTVIVYATLADLKGEYANVSDEINVEGQPTQKIRVIKDKHKYLFDHSNGLELVVIDESHFGSHSKMQGTAVGLDGQSDDKSSEAENTEHVKLMNQMHKMTVPGKTIRLQCSGTPYYILKNGEFAAEYTNKEIIADVSYSDMLNARDKWLEDHPDMPEYKSPYFGIPNLIRFGMNLTKECRKVIATQKSFEIGLNELFRLSGKEFIHEKAIIELMESIFGSHGKNMPGFLDNDRIKNGEIFKHIMFVMPTVDACHVLRNLLVEKNIIDVNKIKPIVVVERREQNGWKYDPEGKDSDTLNAEMDRLEKEGKRSLTFTVVKMLTGVTLKYLDAMFFFKGSKSPQEYDQAIFRLCSRNVADVKEPDGTVSQICRKNNVYLIDFAIDRMFNMCVDSAISQCASKGISTPKEIADVMAENIKNMPMYTESIFDKNTNKILNNIQEVHPNDLLKLYAKYNRDKSIEESIKDGIKSNKFGTFLNNTDNINLIKQFTLEGLSSNNIDSKSEEDKGNETNVNFDGGDNGGIDGDTIKDKGKGNKDKKNTALLNEMKGKFMNMLKRILYSSICLDESVRDITTYIKLMRTVPLVKEITNEFMLDADNIEMVYNSLSLQEQLNINMLLVQLDELKNDPSLKPIDRVMNSVRKLGKMDDSEVVTPQNLCNKMINKLDDNIIKNAKSILLINEKYGEFLIALYNKFGKNIANKCQIVPSSKIGKRLCMKMVQTLGLDMKNILNIADYNKKIPGYDIQDWLLKPNDLILKEDNNDMKYDLIIANPPFKLGEKMLTKWFDIADGEIITVQPTTWLTGKKKTKSICSHLDSGEFTADIESINGAEYFDAGIGGLISIQHFKKNSDYNRHYVKFDGKEYDKTDEISLTSNDELLTNFKTIISPLYLLDNLNNHIYKTRDDYNTGFNDAKLLNEYNYYVLQIATIRGNKDKSGNGYKDDFYTIISNDKNEINKKLGLFNNIIDINLQQFYFKNKNLTFLINLINYIKTDFCRAALYIVKNTIQLGRGELKYVPWFDFNEPVFSKSPSEIDDYLFAKYNISDEIRKHIEELLPDYYNIRKGQD</sequence>
<dbReference type="InterPro" id="IPR002052">
    <property type="entry name" value="DNA_methylase_N6_adenine_CS"/>
</dbReference>
<evidence type="ECO:0000313" key="2">
    <source>
        <dbReference type="EMBL" id="WQJ53949.1"/>
    </source>
</evidence>
<dbReference type="SUPFAM" id="SSF52540">
    <property type="entry name" value="P-loop containing nucleoside triphosphate hydrolases"/>
    <property type="match status" value="1"/>
</dbReference>
<protein>
    <recommendedName>
        <fullName evidence="4">Site-specific DNA-methyltransferase (adenine-specific)</fullName>
    </recommendedName>
</protein>
<dbReference type="InterPro" id="IPR027417">
    <property type="entry name" value="P-loop_NTPase"/>
</dbReference>
<evidence type="ECO:0000313" key="3">
    <source>
        <dbReference type="Proteomes" id="UP001358193"/>
    </source>
</evidence>
<feature type="compositionally biased region" description="Basic and acidic residues" evidence="1">
    <location>
        <begin position="891"/>
        <end position="903"/>
    </location>
</feature>
<name>A0ABZ0Z415_9CAUD</name>
<keyword evidence="3" id="KW-1185">Reference proteome</keyword>
<dbReference type="Gene3D" id="3.40.50.300">
    <property type="entry name" value="P-loop containing nucleotide triphosphate hydrolases"/>
    <property type="match status" value="1"/>
</dbReference>
<evidence type="ECO:0000256" key="1">
    <source>
        <dbReference type="SAM" id="MobiDB-lite"/>
    </source>
</evidence>
<dbReference type="EMBL" id="OR769223">
    <property type="protein sequence ID" value="WQJ53949.1"/>
    <property type="molecule type" value="Genomic_DNA"/>
</dbReference>
<proteinExistence type="predicted"/>
<dbReference type="Proteomes" id="UP001358193">
    <property type="component" value="Segment"/>
</dbReference>
<feature type="region of interest" description="Disordered" evidence="1">
    <location>
        <begin position="862"/>
        <end position="903"/>
    </location>
</feature>
<accession>A0ABZ0Z415</accession>
<evidence type="ECO:0008006" key="4">
    <source>
        <dbReference type="Google" id="ProtNLM"/>
    </source>
</evidence>
<reference evidence="2 3" key="1">
    <citation type="submission" date="2023-11" db="EMBL/GenBank/DDBJ databases">
        <authorList>
            <person name="Cook R."/>
            <person name="Crisci M."/>
            <person name="Pye H."/>
            <person name="Adriaenssens E."/>
            <person name="Santini J."/>
        </authorList>
    </citation>
    <scope>NUCLEOTIDE SEQUENCE [LARGE SCALE GENOMIC DNA]</scope>
    <source>
        <strain evidence="2">Lak_Megaphage_Sonny</strain>
    </source>
</reference>
<dbReference type="PROSITE" id="PS00092">
    <property type="entry name" value="N6_MTASE"/>
    <property type="match status" value="1"/>
</dbReference>
<organism evidence="2 3">
    <name type="scientific">phage Lak_Megaphage_Sonny</name>
    <dbReference type="NCBI Taxonomy" id="3109229"/>
    <lineage>
        <taxon>Viruses</taxon>
        <taxon>Duplodnaviria</taxon>
        <taxon>Heunggongvirae</taxon>
        <taxon>Uroviricota</taxon>
        <taxon>Caudoviricetes</taxon>
        <taxon>Caudoviricetes code 15 clade</taxon>
    </lineage>
</organism>